<protein>
    <submittedName>
        <fullName evidence="6">Fujikurins efflux protein</fullName>
    </submittedName>
</protein>
<dbReference type="InterPro" id="IPR036259">
    <property type="entry name" value="MFS_trans_sf"/>
</dbReference>
<sequence>MEPINVHELQAVSRQSISNSALGETEISSDHDQTPQEIEMRSLPPTDHGREAYLVLAGCTIIQAPVWGYSLSFGVFQEYYTTHNNIQGSPGAIATVGTTLNGLMYLMMPLTFTVLTRYPRLRPYCGPVGLLIMVTSLILSSFAKEVWQLIASQGVLCAIGSGLLFSPTTLYLDEWFIARKGMAYGTIWAGKSAAGVGFPFLMSALLSRFGARTTLQAWAVTLISITSPLLFWLKPRIPLSASVAQRPLAWSFLKSSTFWMMELGNVVQSFGYILPSSYLASYAHTIGLSTITGAALLAVFSLASAPGGIVLGMIADRHKNTSEIMISSIGSSVAVFALWGLAEHVALLVLFAIAYGFFAGGFSSTYSGILHQLKREDEGVDTGLVMGLLLGGKRGG</sequence>
<dbReference type="GO" id="GO:0022857">
    <property type="term" value="F:transmembrane transporter activity"/>
    <property type="evidence" value="ECO:0007669"/>
    <property type="project" value="InterPro"/>
</dbReference>
<evidence type="ECO:0000256" key="2">
    <source>
        <dbReference type="ARBA" id="ARBA00006727"/>
    </source>
</evidence>
<reference evidence="6 7" key="1">
    <citation type="submission" date="2018-05" db="EMBL/GenBank/DDBJ databases">
        <title>Genome sequencing and assembly of the regulated plant pathogen Lachnellula willkommii and related sister species for the development of diagnostic species identification markers.</title>
        <authorList>
            <person name="Giroux E."/>
            <person name="Bilodeau G."/>
        </authorList>
    </citation>
    <scope>NUCLEOTIDE SEQUENCE [LARGE SCALE GENOMIC DNA]</scope>
    <source>
        <strain evidence="6 7">CBS 268.59</strain>
    </source>
</reference>
<dbReference type="Pfam" id="PF07690">
    <property type="entry name" value="MFS_1"/>
    <property type="match status" value="1"/>
</dbReference>
<feature type="transmembrane region" description="Helical" evidence="4">
    <location>
        <begin position="324"/>
        <end position="342"/>
    </location>
</feature>
<feature type="transmembrane region" description="Helical" evidence="4">
    <location>
        <begin position="348"/>
        <end position="369"/>
    </location>
</feature>
<feature type="transmembrane region" description="Helical" evidence="4">
    <location>
        <begin position="149"/>
        <end position="172"/>
    </location>
</feature>
<dbReference type="InterPro" id="IPR011701">
    <property type="entry name" value="MFS"/>
</dbReference>
<dbReference type="PROSITE" id="PS50850">
    <property type="entry name" value="MFS"/>
    <property type="match status" value="1"/>
</dbReference>
<feature type="compositionally biased region" description="Basic and acidic residues" evidence="3">
    <location>
        <begin position="28"/>
        <end position="40"/>
    </location>
</feature>
<evidence type="ECO:0000313" key="7">
    <source>
        <dbReference type="Proteomes" id="UP000469558"/>
    </source>
</evidence>
<organism evidence="6 7">
    <name type="scientific">Lachnellula suecica</name>
    <dbReference type="NCBI Taxonomy" id="602035"/>
    <lineage>
        <taxon>Eukaryota</taxon>
        <taxon>Fungi</taxon>
        <taxon>Dikarya</taxon>
        <taxon>Ascomycota</taxon>
        <taxon>Pezizomycotina</taxon>
        <taxon>Leotiomycetes</taxon>
        <taxon>Helotiales</taxon>
        <taxon>Lachnaceae</taxon>
        <taxon>Lachnellula</taxon>
    </lineage>
</organism>
<dbReference type="InterPro" id="IPR050327">
    <property type="entry name" value="Proton-linked_MCT"/>
</dbReference>
<feature type="non-terminal residue" evidence="6">
    <location>
        <position position="396"/>
    </location>
</feature>
<name>A0A8T9BWN3_9HELO</name>
<feature type="transmembrane region" description="Helical" evidence="4">
    <location>
        <begin position="91"/>
        <end position="112"/>
    </location>
</feature>
<dbReference type="InterPro" id="IPR020846">
    <property type="entry name" value="MFS_dom"/>
</dbReference>
<dbReference type="OrthoDB" id="2213137at2759"/>
<feature type="region of interest" description="Disordered" evidence="3">
    <location>
        <begin position="20"/>
        <end position="45"/>
    </location>
</feature>
<evidence type="ECO:0000313" key="6">
    <source>
        <dbReference type="EMBL" id="TVY65668.1"/>
    </source>
</evidence>
<dbReference type="SUPFAM" id="SSF103473">
    <property type="entry name" value="MFS general substrate transporter"/>
    <property type="match status" value="1"/>
</dbReference>
<keyword evidence="4" id="KW-0812">Transmembrane</keyword>
<feature type="domain" description="Major facilitator superfamily (MFS) profile" evidence="5">
    <location>
        <begin position="257"/>
        <end position="396"/>
    </location>
</feature>
<accession>A0A8T9BWN3</accession>
<evidence type="ECO:0000256" key="1">
    <source>
        <dbReference type="ARBA" id="ARBA00004141"/>
    </source>
</evidence>
<feature type="transmembrane region" description="Helical" evidence="4">
    <location>
        <begin position="256"/>
        <end position="274"/>
    </location>
</feature>
<feature type="transmembrane region" description="Helical" evidence="4">
    <location>
        <begin position="286"/>
        <end position="312"/>
    </location>
</feature>
<comment type="similarity">
    <text evidence="2">Belongs to the major facilitator superfamily. Monocarboxylate porter (TC 2.A.1.13) family.</text>
</comment>
<dbReference type="PANTHER" id="PTHR11360:SF287">
    <property type="entry name" value="MFS MONOCARBOXYLATE TRANSPORTER"/>
    <property type="match status" value="1"/>
</dbReference>
<keyword evidence="4" id="KW-0472">Membrane</keyword>
<dbReference type="Proteomes" id="UP000469558">
    <property type="component" value="Unassembled WGS sequence"/>
</dbReference>
<dbReference type="PANTHER" id="PTHR11360">
    <property type="entry name" value="MONOCARBOXYLATE TRANSPORTER"/>
    <property type="match status" value="1"/>
</dbReference>
<evidence type="ECO:0000256" key="4">
    <source>
        <dbReference type="SAM" id="Phobius"/>
    </source>
</evidence>
<dbReference type="GO" id="GO:0016020">
    <property type="term" value="C:membrane"/>
    <property type="evidence" value="ECO:0007669"/>
    <property type="project" value="UniProtKB-SubCell"/>
</dbReference>
<evidence type="ECO:0000256" key="3">
    <source>
        <dbReference type="SAM" id="MobiDB-lite"/>
    </source>
</evidence>
<feature type="transmembrane region" description="Helical" evidence="4">
    <location>
        <begin position="193"/>
        <end position="211"/>
    </location>
</feature>
<comment type="caution">
    <text evidence="6">The sequence shown here is derived from an EMBL/GenBank/DDBJ whole genome shotgun (WGS) entry which is preliminary data.</text>
</comment>
<feature type="transmembrane region" description="Helical" evidence="4">
    <location>
        <begin position="52"/>
        <end position="71"/>
    </location>
</feature>
<feature type="transmembrane region" description="Helical" evidence="4">
    <location>
        <begin position="217"/>
        <end position="235"/>
    </location>
</feature>
<gene>
    <name evidence="6" type="ORF">LSUE1_G007043</name>
</gene>
<evidence type="ECO:0000259" key="5">
    <source>
        <dbReference type="PROSITE" id="PS50850"/>
    </source>
</evidence>
<feature type="transmembrane region" description="Helical" evidence="4">
    <location>
        <begin position="124"/>
        <end position="143"/>
    </location>
</feature>
<dbReference type="Gene3D" id="1.20.1250.20">
    <property type="entry name" value="MFS general substrate transporter like domains"/>
    <property type="match status" value="2"/>
</dbReference>
<comment type="subcellular location">
    <subcellularLocation>
        <location evidence="1">Membrane</location>
        <topology evidence="1">Multi-pass membrane protein</topology>
    </subcellularLocation>
</comment>
<proteinExistence type="inferred from homology"/>
<keyword evidence="4" id="KW-1133">Transmembrane helix</keyword>
<keyword evidence="7" id="KW-1185">Reference proteome</keyword>
<dbReference type="EMBL" id="QGMK01001649">
    <property type="protein sequence ID" value="TVY65668.1"/>
    <property type="molecule type" value="Genomic_DNA"/>
</dbReference>
<dbReference type="AlphaFoldDB" id="A0A8T9BWN3"/>